<dbReference type="Gene3D" id="3.40.1350.10">
    <property type="match status" value="1"/>
</dbReference>
<dbReference type="AlphaFoldDB" id="A0A9P2G7Q4"/>
<evidence type="ECO:0000313" key="2">
    <source>
        <dbReference type="Proteomes" id="UP000006160"/>
    </source>
</evidence>
<protein>
    <recommendedName>
        <fullName evidence="3">DUF91 domain-containing protein</fullName>
    </recommendedName>
</protein>
<dbReference type="RefSeq" id="WP_003376302.1">
    <property type="nucleotide sequence ID" value="NZ_ACSJ01000007.1"/>
</dbReference>
<evidence type="ECO:0000313" key="1">
    <source>
        <dbReference type="EMBL" id="EES91459.1"/>
    </source>
</evidence>
<comment type="caution">
    <text evidence="1">The sequence shown here is derived from an EMBL/GenBank/DDBJ whole genome shotgun (WGS) entry which is preliminary data.</text>
</comment>
<dbReference type="InterPro" id="IPR011856">
    <property type="entry name" value="tRNA_endonuc-like_dom_sf"/>
</dbReference>
<sequence>MLIPVKIKDSIEIENIEIENTNFKFLNLREEHIEEFLRKNIEFIFEDETLLVVGKQVVNKENGRSDLTAVDENGNLVLIEIKRDALDIIQRKEAFEFQAIRYAASYAKIKTPDDLVDKIFASYIEKYRDEFELGELTAYEKASRILNDFLEKNNALKTFNSKQRIILIASSFDKQTLSASAWLIANNVDVSCFELSPIKIEDSYFIDINRILPPPSLEDFYIVDTDSFINRIVIRNYKQWPNSSLETVNGVRIRFVAGFGDSPEDVPETVKWAMILHMRLLYDDYKPDERAKLEDKKNTLDKAGNLVKISMEIKEIIQSSFILSLVNGVQASNQLSIGQKIERAISAKLKGQFFSRDFDGNYRFIADEDEKEIDATIIKAWFTEVPKEPLIVINKEERLNNKGIICLNNLINKL</sequence>
<evidence type="ECO:0008006" key="3">
    <source>
        <dbReference type="Google" id="ProtNLM"/>
    </source>
</evidence>
<accession>A0A9P2G7Q4</accession>
<organism evidence="1 2">
    <name type="scientific">Clostridium botulinum D str. 1873</name>
    <dbReference type="NCBI Taxonomy" id="592027"/>
    <lineage>
        <taxon>Bacteria</taxon>
        <taxon>Bacillati</taxon>
        <taxon>Bacillota</taxon>
        <taxon>Clostridia</taxon>
        <taxon>Eubacteriales</taxon>
        <taxon>Clostridiaceae</taxon>
        <taxon>Clostridium</taxon>
    </lineage>
</organism>
<name>A0A9P2G7Q4_CLOBO</name>
<dbReference type="GO" id="GO:0003676">
    <property type="term" value="F:nucleic acid binding"/>
    <property type="evidence" value="ECO:0007669"/>
    <property type="project" value="InterPro"/>
</dbReference>
<reference evidence="1 2" key="1">
    <citation type="submission" date="2009-10" db="EMBL/GenBank/DDBJ databases">
        <authorList>
            <person name="Shrivastava S."/>
            <person name="Brinkac L.B."/>
            <person name="Brown J.L."/>
            <person name="Bruce D.B."/>
            <person name="Detter C."/>
            <person name="Green L.D."/>
            <person name="Munk C.A."/>
            <person name="Rogers Y.C."/>
            <person name="Tapia R."/>
            <person name="Saunders E.S."/>
            <person name="Sims D.R."/>
            <person name="Smith L.A."/>
            <person name="Smith T.J."/>
            <person name="Sutton G."/>
            <person name="Brettin T."/>
        </authorList>
    </citation>
    <scope>NUCLEOTIDE SEQUENCE [LARGE SCALE GENOMIC DNA]</scope>
    <source>
        <strain evidence="2">D str. 1873</strain>
    </source>
</reference>
<dbReference type="Proteomes" id="UP000006160">
    <property type="component" value="Unassembled WGS sequence"/>
</dbReference>
<proteinExistence type="predicted"/>
<dbReference type="EMBL" id="ACSJ01000007">
    <property type="protein sequence ID" value="EES91459.1"/>
    <property type="molecule type" value="Genomic_DNA"/>
</dbReference>
<gene>
    <name evidence="1" type="ORF">CLG_B1333</name>
</gene>